<name>A0ABV3BJ54_9ACTN</name>
<evidence type="ECO:0000256" key="2">
    <source>
        <dbReference type="PROSITE-ProRule" id="PRU00335"/>
    </source>
</evidence>
<evidence type="ECO:0000259" key="4">
    <source>
        <dbReference type="PROSITE" id="PS50977"/>
    </source>
</evidence>
<feature type="DNA-binding region" description="H-T-H motif" evidence="2">
    <location>
        <begin position="45"/>
        <end position="64"/>
    </location>
</feature>
<keyword evidence="1 2" id="KW-0238">DNA-binding</keyword>
<accession>A0ABV3BJ54</accession>
<reference evidence="5 6" key="1">
    <citation type="submission" date="2024-06" db="EMBL/GenBank/DDBJ databases">
        <title>The Natural Products Discovery Center: Release of the First 8490 Sequenced Strains for Exploring Actinobacteria Biosynthetic Diversity.</title>
        <authorList>
            <person name="Kalkreuter E."/>
            <person name="Kautsar S.A."/>
            <person name="Yang D."/>
            <person name="Bader C.D."/>
            <person name="Teijaro C.N."/>
            <person name="Fluegel L."/>
            <person name="Davis C.M."/>
            <person name="Simpson J.R."/>
            <person name="Lauterbach L."/>
            <person name="Steele A.D."/>
            <person name="Gui C."/>
            <person name="Meng S."/>
            <person name="Li G."/>
            <person name="Viehrig K."/>
            <person name="Ye F."/>
            <person name="Su P."/>
            <person name="Kiefer A.F."/>
            <person name="Nichols A."/>
            <person name="Cepeda A.J."/>
            <person name="Yan W."/>
            <person name="Fan B."/>
            <person name="Jiang Y."/>
            <person name="Adhikari A."/>
            <person name="Zheng C.-J."/>
            <person name="Schuster L."/>
            <person name="Cowan T.M."/>
            <person name="Smanski M.J."/>
            <person name="Chevrette M.G."/>
            <person name="De Carvalho L.P.S."/>
            <person name="Shen B."/>
        </authorList>
    </citation>
    <scope>NUCLEOTIDE SEQUENCE [LARGE SCALE GENOMIC DNA]</scope>
    <source>
        <strain evidence="5 6">NPDC046838</strain>
    </source>
</reference>
<dbReference type="EMBL" id="JBEYXV010000004">
    <property type="protein sequence ID" value="MEU6821038.1"/>
    <property type="molecule type" value="Genomic_DNA"/>
</dbReference>
<proteinExistence type="predicted"/>
<dbReference type="Gene3D" id="1.10.357.10">
    <property type="entry name" value="Tetracycline Repressor, domain 2"/>
    <property type="match status" value="1"/>
</dbReference>
<evidence type="ECO:0000256" key="1">
    <source>
        <dbReference type="ARBA" id="ARBA00023125"/>
    </source>
</evidence>
<evidence type="ECO:0000256" key="3">
    <source>
        <dbReference type="SAM" id="MobiDB-lite"/>
    </source>
</evidence>
<dbReference type="RefSeq" id="WP_359346992.1">
    <property type="nucleotide sequence ID" value="NZ_JBEYXV010000004.1"/>
</dbReference>
<dbReference type="InterPro" id="IPR036271">
    <property type="entry name" value="Tet_transcr_reg_TetR-rel_C_sf"/>
</dbReference>
<dbReference type="Proteomes" id="UP001551176">
    <property type="component" value="Unassembled WGS sequence"/>
</dbReference>
<dbReference type="SUPFAM" id="SSF46689">
    <property type="entry name" value="Homeodomain-like"/>
    <property type="match status" value="1"/>
</dbReference>
<comment type="caution">
    <text evidence="5">The sequence shown here is derived from an EMBL/GenBank/DDBJ whole genome shotgun (WGS) entry which is preliminary data.</text>
</comment>
<protein>
    <submittedName>
        <fullName evidence="5">TetR/AcrR family transcriptional regulator</fullName>
    </submittedName>
</protein>
<dbReference type="Pfam" id="PF00440">
    <property type="entry name" value="TetR_N"/>
    <property type="match status" value="1"/>
</dbReference>
<dbReference type="InterPro" id="IPR009057">
    <property type="entry name" value="Homeodomain-like_sf"/>
</dbReference>
<dbReference type="InterPro" id="IPR001647">
    <property type="entry name" value="HTH_TetR"/>
</dbReference>
<dbReference type="SUPFAM" id="SSF48498">
    <property type="entry name" value="Tetracyclin repressor-like, C-terminal domain"/>
    <property type="match status" value="1"/>
</dbReference>
<evidence type="ECO:0000313" key="5">
    <source>
        <dbReference type="EMBL" id="MEU6821038.1"/>
    </source>
</evidence>
<feature type="region of interest" description="Disordered" evidence="3">
    <location>
        <begin position="1"/>
        <end position="25"/>
    </location>
</feature>
<organism evidence="5 6">
    <name type="scientific">Streptomyces atriruber</name>
    <dbReference type="NCBI Taxonomy" id="545121"/>
    <lineage>
        <taxon>Bacteria</taxon>
        <taxon>Bacillati</taxon>
        <taxon>Actinomycetota</taxon>
        <taxon>Actinomycetes</taxon>
        <taxon>Kitasatosporales</taxon>
        <taxon>Streptomycetaceae</taxon>
        <taxon>Streptomyces</taxon>
    </lineage>
</organism>
<gene>
    <name evidence="5" type="ORF">ABZ921_10440</name>
</gene>
<evidence type="ECO:0000313" key="6">
    <source>
        <dbReference type="Proteomes" id="UP001551176"/>
    </source>
</evidence>
<dbReference type="InterPro" id="IPR050109">
    <property type="entry name" value="HTH-type_TetR-like_transc_reg"/>
</dbReference>
<dbReference type="PANTHER" id="PTHR30055">
    <property type="entry name" value="HTH-TYPE TRANSCRIPTIONAL REGULATOR RUTR"/>
    <property type="match status" value="1"/>
</dbReference>
<dbReference type="PANTHER" id="PTHR30055:SF226">
    <property type="entry name" value="HTH-TYPE TRANSCRIPTIONAL REGULATOR PKSA"/>
    <property type="match status" value="1"/>
</dbReference>
<keyword evidence="6" id="KW-1185">Reference proteome</keyword>
<feature type="compositionally biased region" description="Pro residues" evidence="3">
    <location>
        <begin position="1"/>
        <end position="15"/>
    </location>
</feature>
<feature type="domain" description="HTH tetR-type" evidence="4">
    <location>
        <begin position="24"/>
        <end position="82"/>
    </location>
</feature>
<sequence length="210" mass="22190">MPPPDAPKSPNPSSAPPRRRADAERSRTAILDAAVRLLGERPDAGMAAVATAAGVTRQTVYAHFSSRDDLLTAVVDHMTDLVTAAMDASDPDEGPAPDALLRLLDAAWHASRAHPALLRLEPRPAPPEKDRARHRPIADRITHVLRRGRDEGSFDPHPPLAWQVSAVIALSHAAGEEVNVGRMSATDATAALHSGLLRLLAADGGTAGKP</sequence>
<dbReference type="PROSITE" id="PS50977">
    <property type="entry name" value="HTH_TETR_2"/>
    <property type="match status" value="1"/>
</dbReference>